<dbReference type="InterPro" id="IPR018974">
    <property type="entry name" value="Tex-like_N"/>
</dbReference>
<dbReference type="InterPro" id="IPR032639">
    <property type="entry name" value="Tex_YqgF"/>
</dbReference>
<dbReference type="InterPro" id="IPR012337">
    <property type="entry name" value="RNaseH-like_sf"/>
</dbReference>
<dbReference type="SMART" id="SM00732">
    <property type="entry name" value="YqgFc"/>
    <property type="match status" value="1"/>
</dbReference>
<dbReference type="InterPro" id="IPR003029">
    <property type="entry name" value="S1_domain"/>
</dbReference>
<dbReference type="Gene3D" id="1.10.150.310">
    <property type="entry name" value="Tex RuvX-like domain-like"/>
    <property type="match status" value="1"/>
</dbReference>
<evidence type="ECO:0000259" key="1">
    <source>
        <dbReference type="PROSITE" id="PS50126"/>
    </source>
</evidence>
<comment type="caution">
    <text evidence="2">The sequence shown here is derived from an EMBL/GenBank/DDBJ whole genome shotgun (WGS) entry which is preliminary data.</text>
</comment>
<name>A0ABR9QZX5_9FIRM</name>
<sequence>MTQKNDHIQQLAQELGLVPANVAGAVALIDEGNTIPFIARYRKEATGSMDDQVLRSLGERLEYLRGLDARKEEVTRSITEQNAMTPELEKSLSEAKTLAEVEDIYRPYKPKRKTRASIARARGLQPLADAILRQDPSFDPQTAAQQYLGEEVPDGAAALAGAQDILAEAISDDARCRAELRRFYRAFGMVRSVKAKEEDSVYAQYYDYAEPIGKIPGHRVLALDRGEREGFLKVSIQVESERAAAITAQLFVHRKGGASAAIVEAAALDAYKRLIHPSLETELRGDLSDKAAEGAIQVFGENLRQLLMQPPIRGKVVMGLDPGYRMGCKVAVVDATGRVLDTNVVYPVPEFKRVEQAKSTIKKMILQNGVELLAIGNGTAGRETEQFAADVIRELAQSNGLHLQYMVVSEAGASVYSASKLAAEEFPQFDVNLRSAVSIARRLQDPLSELVKIDPKAVGVGQYQHDMPQKRLNETLDGVVEDCVNSVGVDLNTASAPLLRRVAGVTATVAKNIVARRESEGAFASRAELKKVKGLGPKAYEQCAGFLRLPGAKNKLDETAVHPESYAAARALLEECGYKTADIGTPALNDLEQRVSSMGAVNLCAKIGIGEPTLKDIVAELRKPGRDVRDSLPKPLLRSDVMQLEDLKEGMELSGTVRNVIDFGAFVDIGVHQDGLVHISQITDRYIKHPREVLKVGDVVRVKVISVDVKKKRIGLSMKGVAQS</sequence>
<dbReference type="PROSITE" id="PS50126">
    <property type="entry name" value="S1"/>
    <property type="match status" value="1"/>
</dbReference>
<dbReference type="CDD" id="cd05685">
    <property type="entry name" value="S1_Tex"/>
    <property type="match status" value="1"/>
</dbReference>
<dbReference type="Pfam" id="PF16921">
    <property type="entry name" value="Tex_YqgF"/>
    <property type="match status" value="1"/>
</dbReference>
<dbReference type="Gene3D" id="2.40.50.140">
    <property type="entry name" value="Nucleic acid-binding proteins"/>
    <property type="match status" value="1"/>
</dbReference>
<keyword evidence="3" id="KW-1185">Reference proteome</keyword>
<dbReference type="InterPro" id="IPR037027">
    <property type="entry name" value="YqgF/RNaseH-like_dom_sf"/>
</dbReference>
<organism evidence="2 3">
    <name type="scientific">Gemmiger gallinarum</name>
    <dbReference type="NCBI Taxonomy" id="2779354"/>
    <lineage>
        <taxon>Bacteria</taxon>
        <taxon>Bacillati</taxon>
        <taxon>Bacillota</taxon>
        <taxon>Clostridia</taxon>
        <taxon>Eubacteriales</taxon>
        <taxon>Gemmiger</taxon>
    </lineage>
</organism>
<dbReference type="InterPro" id="IPR055179">
    <property type="entry name" value="Tex-like_central_region"/>
</dbReference>
<dbReference type="Proteomes" id="UP000768567">
    <property type="component" value="Unassembled WGS sequence"/>
</dbReference>
<dbReference type="SUPFAM" id="SSF158832">
    <property type="entry name" value="Tex N-terminal region-like"/>
    <property type="match status" value="1"/>
</dbReference>
<dbReference type="SUPFAM" id="SSF50249">
    <property type="entry name" value="Nucleic acid-binding proteins"/>
    <property type="match status" value="1"/>
</dbReference>
<dbReference type="InterPro" id="IPR012340">
    <property type="entry name" value="NA-bd_OB-fold"/>
</dbReference>
<dbReference type="InterPro" id="IPR006641">
    <property type="entry name" value="YqgF/RNaseH-like_dom"/>
</dbReference>
<dbReference type="InterPro" id="IPR023323">
    <property type="entry name" value="Tex-like_dom_sf"/>
</dbReference>
<dbReference type="Pfam" id="PF17674">
    <property type="entry name" value="HHH_9"/>
    <property type="match status" value="1"/>
</dbReference>
<dbReference type="PANTHER" id="PTHR10724">
    <property type="entry name" value="30S RIBOSOMAL PROTEIN S1"/>
    <property type="match status" value="1"/>
</dbReference>
<dbReference type="InterPro" id="IPR041692">
    <property type="entry name" value="HHH_9"/>
</dbReference>
<feature type="domain" description="S1 motif" evidence="1">
    <location>
        <begin position="650"/>
        <end position="719"/>
    </location>
</feature>
<dbReference type="Gene3D" id="3.30.420.140">
    <property type="entry name" value="YqgF/RNase H-like domain"/>
    <property type="match status" value="1"/>
</dbReference>
<protein>
    <submittedName>
        <fullName evidence="2">RNA-binding transcriptional accessory protein</fullName>
    </submittedName>
</protein>
<dbReference type="InterPro" id="IPR010994">
    <property type="entry name" value="RuvA_2-like"/>
</dbReference>
<dbReference type="SUPFAM" id="SSF47781">
    <property type="entry name" value="RuvA domain 2-like"/>
    <property type="match status" value="2"/>
</dbReference>
<proteinExistence type="predicted"/>
<dbReference type="Gene3D" id="1.10.3500.10">
    <property type="entry name" value="Tex N-terminal region-like"/>
    <property type="match status" value="1"/>
</dbReference>
<dbReference type="Pfam" id="PF12836">
    <property type="entry name" value="HHH_3"/>
    <property type="match status" value="1"/>
</dbReference>
<dbReference type="EMBL" id="JADCKC010000001">
    <property type="protein sequence ID" value="MBE5036416.1"/>
    <property type="molecule type" value="Genomic_DNA"/>
</dbReference>
<dbReference type="InterPro" id="IPR023319">
    <property type="entry name" value="Tex-like_HTH_dom_sf"/>
</dbReference>
<dbReference type="PANTHER" id="PTHR10724:SF10">
    <property type="entry name" value="S1 RNA-BINDING DOMAIN-CONTAINING PROTEIN 1"/>
    <property type="match status" value="1"/>
</dbReference>
<gene>
    <name evidence="2" type="ORF">INF35_01170</name>
</gene>
<accession>A0ABR9QZX5</accession>
<dbReference type="Pfam" id="PF22706">
    <property type="entry name" value="Tex_central_region"/>
    <property type="match status" value="1"/>
</dbReference>
<dbReference type="InterPro" id="IPR050437">
    <property type="entry name" value="Ribos_protein_bS1-like"/>
</dbReference>
<dbReference type="Gene3D" id="1.10.10.650">
    <property type="entry name" value="RuvA domain 2-like"/>
    <property type="match status" value="1"/>
</dbReference>
<dbReference type="Pfam" id="PF09371">
    <property type="entry name" value="Tex_N"/>
    <property type="match status" value="1"/>
</dbReference>
<dbReference type="InterPro" id="IPR044146">
    <property type="entry name" value="S1_Tex"/>
</dbReference>
<evidence type="ECO:0000313" key="2">
    <source>
        <dbReference type="EMBL" id="MBE5036416.1"/>
    </source>
</evidence>
<dbReference type="RefSeq" id="WP_193499755.1">
    <property type="nucleotide sequence ID" value="NZ_JADCKC010000001.1"/>
</dbReference>
<evidence type="ECO:0000313" key="3">
    <source>
        <dbReference type="Proteomes" id="UP000768567"/>
    </source>
</evidence>
<dbReference type="SUPFAM" id="SSF53098">
    <property type="entry name" value="Ribonuclease H-like"/>
    <property type="match status" value="1"/>
</dbReference>
<dbReference type="SMART" id="SM00316">
    <property type="entry name" value="S1"/>
    <property type="match status" value="1"/>
</dbReference>
<reference evidence="2 3" key="1">
    <citation type="submission" date="2020-10" db="EMBL/GenBank/DDBJ databases">
        <title>ChiBAC.</title>
        <authorList>
            <person name="Zenner C."/>
            <person name="Hitch T.C.A."/>
            <person name="Clavel T."/>
        </authorList>
    </citation>
    <scope>NUCLEOTIDE SEQUENCE [LARGE SCALE GENOMIC DNA]</scope>
    <source>
        <strain evidence="2 3">DSM 109015</strain>
    </source>
</reference>
<dbReference type="Pfam" id="PF00575">
    <property type="entry name" value="S1"/>
    <property type="match status" value="1"/>
</dbReference>